<proteinExistence type="predicted"/>
<dbReference type="AlphaFoldDB" id="A0A238TB50"/>
<gene>
    <name evidence="2" type="ORF">KEBURONENSIS_00728</name>
    <name evidence="1" type="ORF">KEBURONENSIS_00849</name>
</gene>
<name>A0A238TB50_9NEIS</name>
<reference evidence="2 3" key="2">
    <citation type="submission" date="2017-06" db="EMBL/GenBank/DDBJ databases">
        <authorList>
            <person name="Kim H.J."/>
            <person name="Triplett B.A."/>
        </authorList>
    </citation>
    <scope>NUCLEOTIDE SEQUENCE [LARGE SCALE GENOMIC DNA]</scope>
    <source>
        <strain evidence="2">Kingella_eburonensis</strain>
    </source>
</reference>
<sequence length="286" mass="30780">MVSLGDLTTALLGVAGGRTETSNWGSIHPDLIAQFKQIDAKGTETGVAFAALVKDGSVSQSIDWQSPFEEMTADKKNPNIGVFSQFTQTGLLGELAQSMGGEQQGGWQKLADFSDSHAGRSGMTKLNSRQVYTGHAPLKIEMTLIFRAWQDPQSEVITPFTALQRMAYPAKIAANVLDETVNGTRENGVSSAASTILFPSEAPKFVRLTYKGETYPPLVIESIGKPLDAPYSPMGDLFLEVPVSLQSYQSLDFADIQAAKNGVLGQFASEALNKVTSLLNPINNLF</sequence>
<evidence type="ECO:0000313" key="3">
    <source>
        <dbReference type="Proteomes" id="UP000215450"/>
    </source>
</evidence>
<dbReference type="RefSeq" id="WP_095061931.1">
    <property type="nucleotide sequence ID" value="NZ_FXUV02000002.1"/>
</dbReference>
<dbReference type="Proteomes" id="UP000215450">
    <property type="component" value="Unassembled WGS sequence"/>
</dbReference>
<protein>
    <submittedName>
        <fullName evidence="2">Uncharacterized protein</fullName>
    </submittedName>
</protein>
<dbReference type="OrthoDB" id="8613896at2"/>
<evidence type="ECO:0000313" key="2">
    <source>
        <dbReference type="EMBL" id="SNB53744.1"/>
    </source>
</evidence>
<accession>A0A238TB50</accession>
<organism evidence="2 3">
    <name type="scientific">Kingella negevensis</name>
    <dbReference type="NCBI Taxonomy" id="1522312"/>
    <lineage>
        <taxon>Bacteria</taxon>
        <taxon>Pseudomonadati</taxon>
        <taxon>Pseudomonadota</taxon>
        <taxon>Betaproteobacteria</taxon>
        <taxon>Neisseriales</taxon>
        <taxon>Neisseriaceae</taxon>
        <taxon>Kingella</taxon>
    </lineage>
</organism>
<dbReference type="EMBL" id="FXUV02000002">
    <property type="protein sequence ID" value="SNB53744.1"/>
    <property type="molecule type" value="Genomic_DNA"/>
</dbReference>
<dbReference type="EMBL" id="FXUV01000010">
    <property type="protein sequence ID" value="SMQ11845.1"/>
    <property type="molecule type" value="Genomic_DNA"/>
</dbReference>
<reference evidence="1" key="1">
    <citation type="submission" date="2017-05" db="EMBL/GenBank/DDBJ databases">
        <authorList>
            <person name="Song R."/>
            <person name="Chenine A.L."/>
            <person name="Ruprecht R.M."/>
        </authorList>
    </citation>
    <scope>NUCLEOTIDE SEQUENCE</scope>
    <source>
        <strain evidence="1">Kingella_eburonensis</strain>
    </source>
</reference>
<dbReference type="STRING" id="1522312.GCA_900177895_01254"/>
<keyword evidence="3" id="KW-1185">Reference proteome</keyword>
<evidence type="ECO:0000313" key="1">
    <source>
        <dbReference type="EMBL" id="SMQ11845.1"/>
    </source>
</evidence>